<dbReference type="Gene3D" id="2.70.150.10">
    <property type="entry name" value="Calcium-transporting ATPase, cytoplasmic transduction domain A"/>
    <property type="match status" value="1"/>
</dbReference>
<dbReference type="GO" id="GO:0006883">
    <property type="term" value="P:intracellular sodium ion homeostasis"/>
    <property type="evidence" value="ECO:0007669"/>
    <property type="project" value="TreeGrafter"/>
</dbReference>
<dbReference type="Pfam" id="PF00122">
    <property type="entry name" value="E1-E2_ATPase"/>
    <property type="match status" value="1"/>
</dbReference>
<dbReference type="EMBL" id="HBHA01001574">
    <property type="protein sequence ID" value="CAD9580197.1"/>
    <property type="molecule type" value="Transcribed_RNA"/>
</dbReference>
<feature type="domain" description="P-type ATPase A" evidence="3">
    <location>
        <begin position="2"/>
        <end position="108"/>
    </location>
</feature>
<accession>A0A7S2KMQ8</accession>
<dbReference type="PANTHER" id="PTHR43294">
    <property type="entry name" value="SODIUM/POTASSIUM-TRANSPORTING ATPASE SUBUNIT ALPHA"/>
    <property type="match status" value="1"/>
</dbReference>
<gene>
    <name evidence="4" type="ORF">BIGN1055_LOCUS997</name>
</gene>
<sequence>MVIVIRGGNEMKVDARELVEGDLVKGSSGQLIPADIRLIECNDLKADQSAFTGEPEPLKKTSGESRCDTYLDSENLLFSETYVTSGAYTGFVIATGKRTVIGTLASLVSNNETHPGVTRADKKKAVNLMENKQVLCKSFECLNTIRFGKSNNSLALVVKAKYLFKKDGGLEAGIKDLVDRCRDSNISLIITSETDVDDLTNSGKKANIIRNDDKVVDVGVIIKAVEEKKSSEVVVNLVGVARCQGCQTLPLVTVLQQAAKTVVYIGESINDTPALAKSHCGIATEDSTDIAKGAADAVLFDGENVLAGLTALLFD</sequence>
<dbReference type="InterPro" id="IPR059000">
    <property type="entry name" value="ATPase_P-type_domA"/>
</dbReference>
<dbReference type="GO" id="GO:1990573">
    <property type="term" value="P:potassium ion import across plasma membrane"/>
    <property type="evidence" value="ECO:0007669"/>
    <property type="project" value="TreeGrafter"/>
</dbReference>
<evidence type="ECO:0000313" key="4">
    <source>
        <dbReference type="EMBL" id="CAD9580197.1"/>
    </source>
</evidence>
<keyword evidence="2" id="KW-1003">Cell membrane</keyword>
<protein>
    <recommendedName>
        <fullName evidence="3">P-type ATPase A domain-containing protein</fullName>
    </recommendedName>
</protein>
<reference evidence="4" key="1">
    <citation type="submission" date="2021-01" db="EMBL/GenBank/DDBJ databases">
        <authorList>
            <person name="Corre E."/>
            <person name="Pelletier E."/>
            <person name="Niang G."/>
            <person name="Scheremetjew M."/>
            <person name="Finn R."/>
            <person name="Kale V."/>
            <person name="Holt S."/>
            <person name="Cochrane G."/>
            <person name="Meng A."/>
            <person name="Brown T."/>
            <person name="Cohen L."/>
        </authorList>
    </citation>
    <scope>NUCLEOTIDE SEQUENCE</scope>
    <source>
        <strain evidence="4">CCMP1258.1</strain>
    </source>
</reference>
<proteinExistence type="predicted"/>
<dbReference type="GO" id="GO:0005391">
    <property type="term" value="F:P-type sodium:potassium-exchanging transporter activity"/>
    <property type="evidence" value="ECO:0007669"/>
    <property type="project" value="TreeGrafter"/>
</dbReference>
<dbReference type="InterPro" id="IPR008250">
    <property type="entry name" value="ATPase_P-typ_transduc_dom_A_sf"/>
</dbReference>
<dbReference type="GO" id="GO:1902600">
    <property type="term" value="P:proton transmembrane transport"/>
    <property type="evidence" value="ECO:0007669"/>
    <property type="project" value="TreeGrafter"/>
</dbReference>
<dbReference type="InterPro" id="IPR050510">
    <property type="entry name" value="Cation_transp_ATPase_P-type"/>
</dbReference>
<dbReference type="GO" id="GO:0005886">
    <property type="term" value="C:plasma membrane"/>
    <property type="evidence" value="ECO:0007669"/>
    <property type="project" value="UniProtKB-SubCell"/>
</dbReference>
<dbReference type="InterPro" id="IPR036412">
    <property type="entry name" value="HAD-like_sf"/>
</dbReference>
<dbReference type="Gene3D" id="3.40.50.1000">
    <property type="entry name" value="HAD superfamily/HAD-like"/>
    <property type="match status" value="1"/>
</dbReference>
<dbReference type="AlphaFoldDB" id="A0A7S2KMQ8"/>
<comment type="subcellular location">
    <subcellularLocation>
        <location evidence="1">Cell membrane</location>
        <topology evidence="1">Multi-pass membrane protein</topology>
    </subcellularLocation>
</comment>
<organism evidence="4">
    <name type="scientific">Bigelowiella natans</name>
    <name type="common">Pedinomonas minutissima</name>
    <name type="synonym">Chlorarachnion sp. (strain CCMP621)</name>
    <dbReference type="NCBI Taxonomy" id="227086"/>
    <lineage>
        <taxon>Eukaryota</taxon>
        <taxon>Sar</taxon>
        <taxon>Rhizaria</taxon>
        <taxon>Cercozoa</taxon>
        <taxon>Chlorarachniophyceae</taxon>
        <taxon>Bigelowiella</taxon>
    </lineage>
</organism>
<evidence type="ECO:0000256" key="2">
    <source>
        <dbReference type="ARBA" id="ARBA00022475"/>
    </source>
</evidence>
<evidence type="ECO:0000256" key="1">
    <source>
        <dbReference type="ARBA" id="ARBA00004651"/>
    </source>
</evidence>
<dbReference type="PANTHER" id="PTHR43294:SF21">
    <property type="entry name" value="CATION TRANSPORTING ATPASE"/>
    <property type="match status" value="1"/>
</dbReference>
<dbReference type="GO" id="GO:0030007">
    <property type="term" value="P:intracellular potassium ion homeostasis"/>
    <property type="evidence" value="ECO:0007669"/>
    <property type="project" value="TreeGrafter"/>
</dbReference>
<dbReference type="SUPFAM" id="SSF81653">
    <property type="entry name" value="Calcium ATPase, transduction domain A"/>
    <property type="match status" value="1"/>
</dbReference>
<name>A0A7S2KMQ8_BIGNA</name>
<dbReference type="GO" id="GO:0036376">
    <property type="term" value="P:sodium ion export across plasma membrane"/>
    <property type="evidence" value="ECO:0007669"/>
    <property type="project" value="TreeGrafter"/>
</dbReference>
<keyword evidence="2" id="KW-0472">Membrane</keyword>
<dbReference type="SUPFAM" id="SSF56784">
    <property type="entry name" value="HAD-like"/>
    <property type="match status" value="1"/>
</dbReference>
<evidence type="ECO:0000259" key="3">
    <source>
        <dbReference type="Pfam" id="PF00122"/>
    </source>
</evidence>
<dbReference type="InterPro" id="IPR023214">
    <property type="entry name" value="HAD_sf"/>
</dbReference>